<dbReference type="EMBL" id="FN649736">
    <property type="protein sequence ID" value="CBN80235.1"/>
    <property type="molecule type" value="Genomic_DNA"/>
</dbReference>
<dbReference type="SUPFAM" id="SSF54909">
    <property type="entry name" value="Dimeric alpha+beta barrel"/>
    <property type="match status" value="1"/>
</dbReference>
<dbReference type="EMBL" id="FN647946">
    <property type="protein sequence ID" value="CBN80235.1"/>
    <property type="molecule type" value="Genomic_DNA"/>
</dbReference>
<feature type="region of interest" description="Disordered" evidence="1">
    <location>
        <begin position="55"/>
        <end position="86"/>
    </location>
</feature>
<sequence>MAHALRTGLLGVASRGTVRNFSAWLALALVALTAGVCDAFVAPSASLPLAGGSAVSKIDGHSRGCSTRPNSSGSGSLSMSADGSATKGEPAKLAAVVYTYVDGMVDKRGPYRTDHLDLLKAMTEEGTCLLGGAFLEPCDGAVLLFSSPEKAQQFVDKDPYNTGGLVTKYQIRDYMAVVGTML</sequence>
<dbReference type="InterPro" id="IPR011008">
    <property type="entry name" value="Dimeric_a/b-barrel"/>
</dbReference>
<keyword evidence="4" id="KW-1185">Reference proteome</keyword>
<dbReference type="Gene3D" id="3.30.70.1060">
    <property type="entry name" value="Dimeric alpha+beta barrel"/>
    <property type="match status" value="1"/>
</dbReference>
<evidence type="ECO:0000313" key="4">
    <source>
        <dbReference type="Proteomes" id="UP000002630"/>
    </source>
</evidence>
<name>D8LEJ2_ECTSI</name>
<organism evidence="3 4">
    <name type="scientific">Ectocarpus siliculosus</name>
    <name type="common">Brown alga</name>
    <name type="synonym">Conferva siliculosa</name>
    <dbReference type="NCBI Taxonomy" id="2880"/>
    <lineage>
        <taxon>Eukaryota</taxon>
        <taxon>Sar</taxon>
        <taxon>Stramenopiles</taxon>
        <taxon>Ochrophyta</taxon>
        <taxon>PX clade</taxon>
        <taxon>Phaeophyceae</taxon>
        <taxon>Ectocarpales</taxon>
        <taxon>Ectocarpaceae</taxon>
        <taxon>Ectocarpus</taxon>
    </lineage>
</organism>
<dbReference type="InterPro" id="IPR051807">
    <property type="entry name" value="Sec-metab_biosynth-assoc"/>
</dbReference>
<dbReference type="AlphaFoldDB" id="D8LEJ2"/>
<reference evidence="3 4" key="1">
    <citation type="journal article" date="2010" name="Nature">
        <title>The Ectocarpus genome and the independent evolution of multicellularity in brown algae.</title>
        <authorList>
            <person name="Cock J.M."/>
            <person name="Sterck L."/>
            <person name="Rouze P."/>
            <person name="Scornet D."/>
            <person name="Allen A.E."/>
            <person name="Amoutzias G."/>
            <person name="Anthouard V."/>
            <person name="Artiguenave F."/>
            <person name="Aury J.M."/>
            <person name="Badger J.H."/>
            <person name="Beszteri B."/>
            <person name="Billiau K."/>
            <person name="Bonnet E."/>
            <person name="Bothwell J.H."/>
            <person name="Bowler C."/>
            <person name="Boyen C."/>
            <person name="Brownlee C."/>
            <person name="Carrano C.J."/>
            <person name="Charrier B."/>
            <person name="Cho G.Y."/>
            <person name="Coelho S.M."/>
            <person name="Collen J."/>
            <person name="Corre E."/>
            <person name="Da Silva C."/>
            <person name="Delage L."/>
            <person name="Delaroque N."/>
            <person name="Dittami S.M."/>
            <person name="Doulbeau S."/>
            <person name="Elias M."/>
            <person name="Farnham G."/>
            <person name="Gachon C.M."/>
            <person name="Gschloessl B."/>
            <person name="Heesch S."/>
            <person name="Jabbari K."/>
            <person name="Jubin C."/>
            <person name="Kawai H."/>
            <person name="Kimura K."/>
            <person name="Kloareg B."/>
            <person name="Kupper F.C."/>
            <person name="Lang D."/>
            <person name="Le Bail A."/>
            <person name="Leblanc C."/>
            <person name="Lerouge P."/>
            <person name="Lohr M."/>
            <person name="Lopez P.J."/>
            <person name="Martens C."/>
            <person name="Maumus F."/>
            <person name="Michel G."/>
            <person name="Miranda-Saavedra D."/>
            <person name="Morales J."/>
            <person name="Moreau H."/>
            <person name="Motomura T."/>
            <person name="Nagasato C."/>
            <person name="Napoli C.A."/>
            <person name="Nelson D.R."/>
            <person name="Nyvall-Collen P."/>
            <person name="Peters A.F."/>
            <person name="Pommier C."/>
            <person name="Potin P."/>
            <person name="Poulain J."/>
            <person name="Quesneville H."/>
            <person name="Read B."/>
            <person name="Rensing S.A."/>
            <person name="Ritter A."/>
            <person name="Rousvoal S."/>
            <person name="Samanta M."/>
            <person name="Samson G."/>
            <person name="Schroeder D.C."/>
            <person name="Segurens B."/>
            <person name="Strittmatter M."/>
            <person name="Tonon T."/>
            <person name="Tregear J.W."/>
            <person name="Valentin K."/>
            <person name="von Dassow P."/>
            <person name="Yamagishi T."/>
            <person name="Van de Peer Y."/>
            <person name="Wincker P."/>
        </authorList>
    </citation>
    <scope>NUCLEOTIDE SEQUENCE [LARGE SCALE GENOMIC DNA]</scope>
    <source>
        <strain evidence="4">Ec32 / CCAP1310/4</strain>
    </source>
</reference>
<dbReference type="PANTHER" id="PTHR33606">
    <property type="entry name" value="PROTEIN YCII"/>
    <property type="match status" value="1"/>
</dbReference>
<evidence type="ECO:0000259" key="2">
    <source>
        <dbReference type="Pfam" id="PF03795"/>
    </source>
</evidence>
<accession>D8LEJ2</accession>
<dbReference type="InterPro" id="IPR005545">
    <property type="entry name" value="YCII"/>
</dbReference>
<feature type="domain" description="YCII-related" evidence="2">
    <location>
        <begin position="97"/>
        <end position="173"/>
    </location>
</feature>
<protein>
    <recommendedName>
        <fullName evidence="2">YCII-related domain-containing protein</fullName>
    </recommendedName>
</protein>
<dbReference type="Proteomes" id="UP000002630">
    <property type="component" value="Linkage Group LG11"/>
</dbReference>
<dbReference type="PANTHER" id="PTHR33606:SF3">
    <property type="entry name" value="PROTEIN YCII"/>
    <property type="match status" value="1"/>
</dbReference>
<proteinExistence type="predicted"/>
<evidence type="ECO:0000313" key="3">
    <source>
        <dbReference type="EMBL" id="CBN80235.1"/>
    </source>
</evidence>
<dbReference type="OrthoDB" id="5519740at2759"/>
<dbReference type="InParanoid" id="D8LEJ2"/>
<gene>
    <name evidence="3" type="ORF">Esi_0131_0069</name>
</gene>
<dbReference type="Pfam" id="PF03795">
    <property type="entry name" value="YCII"/>
    <property type="match status" value="1"/>
</dbReference>
<feature type="compositionally biased region" description="Low complexity" evidence="1">
    <location>
        <begin position="66"/>
        <end position="84"/>
    </location>
</feature>
<dbReference type="eggNOG" id="ENOG502S6ZJ">
    <property type="taxonomic scope" value="Eukaryota"/>
</dbReference>
<evidence type="ECO:0000256" key="1">
    <source>
        <dbReference type="SAM" id="MobiDB-lite"/>
    </source>
</evidence>